<dbReference type="InterPro" id="IPR037883">
    <property type="entry name" value="Knr4/Smi1-like_sf"/>
</dbReference>
<feature type="domain" description="Knr4/Smi1-like" evidence="2">
    <location>
        <begin position="74"/>
        <end position="229"/>
    </location>
</feature>
<dbReference type="Pfam" id="PF09346">
    <property type="entry name" value="SMI1_KNR4"/>
    <property type="match status" value="1"/>
</dbReference>
<protein>
    <submittedName>
        <fullName evidence="3">Cell wall assembly regulator</fullName>
    </submittedName>
</protein>
<reference evidence="3" key="1">
    <citation type="submission" date="2023-03" db="EMBL/GenBank/DDBJ databases">
        <title>Mating type loci evolution in Malassezia.</title>
        <authorList>
            <person name="Coelho M.A."/>
        </authorList>
    </citation>
    <scope>NUCLEOTIDE SEQUENCE</scope>
    <source>
        <strain evidence="3">CBS 9431</strain>
    </source>
</reference>
<gene>
    <name evidence="3" type="primary">SMI1</name>
    <name evidence="3" type="ORF">MJAP1_002214</name>
</gene>
<feature type="region of interest" description="Disordered" evidence="1">
    <location>
        <begin position="507"/>
        <end position="529"/>
    </location>
</feature>
<feature type="compositionally biased region" description="Low complexity" evidence="1">
    <location>
        <begin position="367"/>
        <end position="377"/>
    </location>
</feature>
<dbReference type="GO" id="GO:0043332">
    <property type="term" value="C:mating projection tip"/>
    <property type="evidence" value="ECO:0007669"/>
    <property type="project" value="TreeGrafter"/>
</dbReference>
<feature type="region of interest" description="Disordered" evidence="1">
    <location>
        <begin position="310"/>
        <end position="398"/>
    </location>
</feature>
<feature type="region of interest" description="Disordered" evidence="1">
    <location>
        <begin position="462"/>
        <end position="489"/>
    </location>
</feature>
<name>A0AAF0EXZ7_9BASI</name>
<keyword evidence="4" id="KW-1185">Reference proteome</keyword>
<sequence length="543" mass="58970">MQRESAYAQPYDRAEPSALSTMSLPSMVFPQRGADAHSLPTHMRKSGTVIRAWTQILRFCDTSYEELRDTLNWGATEQEVDALQAGLGQALPLAVREWLYCCNGQEVESTGSCSDGLFFGLPFLTTDAILREWQFWRYVDNDPQSGANPGLRKRMKSCPERWVRREYSCPGWIPLVTDHMGNYLGVDLMPEPSGGGGAGQVIVFGRDFDTKVVLYGCDGQDGWAKFLQLLADELEAGTSFQLERPEDSDGDEDTIGYEGYFTGGTSGAKGGGTDRAGEPSAGFFLVGEYKNWPVLECWADRATRRWEAAGMATERTDAESSTQPLATPTRPDAHAPPLGTPSTPNASLDPLDPLHVTPVDMPLPQHPGASASSPTGSPRRRERREKAARPRTIPAPQPLLDLPTIEEVRAIEATEQARADAQPPSRMGALRDMAAFSLAPAYRTMPPRGAAPQGESVELAFRSSSDAAREGSPVPHHPAVVGLRGSRNRTLADASDEENAAMRSTARLIDAHPPDHIVDSPRSTPRTAPSEHIVAIDEGVVPA</sequence>
<dbReference type="SMART" id="SM00860">
    <property type="entry name" value="SMI1_KNR4"/>
    <property type="match status" value="1"/>
</dbReference>
<proteinExistence type="predicted"/>
<feature type="region of interest" description="Disordered" evidence="1">
    <location>
        <begin position="240"/>
        <end position="274"/>
    </location>
</feature>
<organism evidence="3 4">
    <name type="scientific">Malassezia japonica</name>
    <dbReference type="NCBI Taxonomy" id="223818"/>
    <lineage>
        <taxon>Eukaryota</taxon>
        <taxon>Fungi</taxon>
        <taxon>Dikarya</taxon>
        <taxon>Basidiomycota</taxon>
        <taxon>Ustilaginomycotina</taxon>
        <taxon>Malasseziomycetes</taxon>
        <taxon>Malasseziales</taxon>
        <taxon>Malasseziaceae</taxon>
        <taxon>Malassezia</taxon>
    </lineage>
</organism>
<dbReference type="RefSeq" id="XP_060122140.1">
    <property type="nucleotide sequence ID" value="XM_060266157.1"/>
</dbReference>
<dbReference type="AlphaFoldDB" id="A0AAF0EXZ7"/>
<dbReference type="SUPFAM" id="SSF160631">
    <property type="entry name" value="SMI1/KNR4-like"/>
    <property type="match status" value="1"/>
</dbReference>
<evidence type="ECO:0000313" key="4">
    <source>
        <dbReference type="Proteomes" id="UP001217754"/>
    </source>
</evidence>
<dbReference type="PANTHER" id="PTHR47432:SF1">
    <property type="entry name" value="CELL WALL ASSEMBLY REGULATOR SMI1"/>
    <property type="match status" value="1"/>
</dbReference>
<evidence type="ECO:0000259" key="2">
    <source>
        <dbReference type="SMART" id="SM00860"/>
    </source>
</evidence>
<accession>A0AAF0EXZ7</accession>
<feature type="compositionally biased region" description="Gly residues" evidence="1">
    <location>
        <begin position="261"/>
        <end position="274"/>
    </location>
</feature>
<dbReference type="PANTHER" id="PTHR47432">
    <property type="entry name" value="CELL WALL ASSEMBLY REGULATOR SMI1"/>
    <property type="match status" value="1"/>
</dbReference>
<dbReference type="GO" id="GO:0070880">
    <property type="term" value="P:fungal-type cell wall beta-glucan biosynthetic process"/>
    <property type="evidence" value="ECO:0007669"/>
    <property type="project" value="TreeGrafter"/>
</dbReference>
<evidence type="ECO:0000313" key="3">
    <source>
        <dbReference type="EMBL" id="WFD39243.1"/>
    </source>
</evidence>
<feature type="compositionally biased region" description="Acidic residues" evidence="1">
    <location>
        <begin position="246"/>
        <end position="255"/>
    </location>
</feature>
<dbReference type="InterPro" id="IPR018958">
    <property type="entry name" value="Knr4/Smi1-like_dom"/>
</dbReference>
<dbReference type="InterPro" id="IPR051873">
    <property type="entry name" value="KNR4/SMI1_regulator"/>
</dbReference>
<feature type="compositionally biased region" description="Basic and acidic residues" evidence="1">
    <location>
        <begin position="509"/>
        <end position="519"/>
    </location>
</feature>
<dbReference type="EMBL" id="CP119960">
    <property type="protein sequence ID" value="WFD39243.1"/>
    <property type="molecule type" value="Genomic_DNA"/>
</dbReference>
<dbReference type="GeneID" id="85225865"/>
<dbReference type="Proteomes" id="UP001217754">
    <property type="component" value="Chromosome 3"/>
</dbReference>
<evidence type="ECO:0000256" key="1">
    <source>
        <dbReference type="SAM" id="MobiDB-lite"/>
    </source>
</evidence>